<proteinExistence type="predicted"/>
<reference evidence="1" key="1">
    <citation type="submission" date="2020-05" db="UniProtKB">
        <authorList>
            <consortium name="EnsemblMetazoa"/>
        </authorList>
    </citation>
    <scope>IDENTIFICATION</scope>
    <source>
        <strain evidence="1">TTRI</strain>
    </source>
</reference>
<organism evidence="1 2">
    <name type="scientific">Glossina austeni</name>
    <name type="common">Savannah tsetse fly</name>
    <dbReference type="NCBI Taxonomy" id="7395"/>
    <lineage>
        <taxon>Eukaryota</taxon>
        <taxon>Metazoa</taxon>
        <taxon>Ecdysozoa</taxon>
        <taxon>Arthropoda</taxon>
        <taxon>Hexapoda</taxon>
        <taxon>Insecta</taxon>
        <taxon>Pterygota</taxon>
        <taxon>Neoptera</taxon>
        <taxon>Endopterygota</taxon>
        <taxon>Diptera</taxon>
        <taxon>Brachycera</taxon>
        <taxon>Muscomorpha</taxon>
        <taxon>Hippoboscoidea</taxon>
        <taxon>Glossinidae</taxon>
        <taxon>Glossina</taxon>
    </lineage>
</organism>
<evidence type="ECO:0000313" key="2">
    <source>
        <dbReference type="Proteomes" id="UP000078200"/>
    </source>
</evidence>
<evidence type="ECO:0000313" key="1">
    <source>
        <dbReference type="EnsemblMetazoa" id="GAUT038890-PA"/>
    </source>
</evidence>
<name>A0A1A9VIX0_GLOAU</name>
<dbReference type="VEuPathDB" id="VectorBase:GAUT038890"/>
<dbReference type="EnsemblMetazoa" id="GAUT038890-RA">
    <property type="protein sequence ID" value="GAUT038890-PA"/>
    <property type="gene ID" value="GAUT038890"/>
</dbReference>
<dbReference type="Proteomes" id="UP000078200">
    <property type="component" value="Unassembled WGS sequence"/>
</dbReference>
<dbReference type="AlphaFoldDB" id="A0A1A9VIX0"/>
<sequence length="164" mass="18679">MRSSVNYREREEDEKEKCRHSLKEIFRCLSKSCSTRIQMKIFITHYEAMGARAVAYKCAEQRSSTVAVVVVVGSNDISGEAANKCVVFIVDNIVDIARIDKVVCRIRRPTRRYNFQAAYNDDRFVRLVKINAAAVDVIVVGSCYSLQLVSSSKCMTYFILLLMD</sequence>
<accession>A0A1A9VIX0</accession>
<keyword evidence="2" id="KW-1185">Reference proteome</keyword>
<protein>
    <submittedName>
        <fullName evidence="1">Uncharacterized protein</fullName>
    </submittedName>
</protein>